<sequence length="218" mass="24236">MTRSVLAIGAHFDDIELGCAGTLIRHVQAGHRVTMLVLTHSGYTLSNNDWERPAKLAFAEGRSGAAIIGADLACLGLENRRLAFQPDLISLIDEEVVRVGADTIYTHWDRDVHQDHAAAGAASLTAGRRVDNVFMYRSNWYQSTEVFRENYCVDISRHMERKIEAIRAHASEVERRGEEWIAFFRGENARTGARCGVAFAEGFQLVKGVWSYADGGIP</sequence>
<keyword evidence="2" id="KW-1185">Reference proteome</keyword>
<dbReference type="SUPFAM" id="SSF102588">
    <property type="entry name" value="LmbE-like"/>
    <property type="match status" value="1"/>
</dbReference>
<evidence type="ECO:0000313" key="2">
    <source>
        <dbReference type="Proteomes" id="UP000580856"/>
    </source>
</evidence>
<dbReference type="InterPro" id="IPR003737">
    <property type="entry name" value="GlcNAc_PI_deacetylase-related"/>
</dbReference>
<dbReference type="InterPro" id="IPR024078">
    <property type="entry name" value="LmbE-like_dom_sf"/>
</dbReference>
<dbReference type="PANTHER" id="PTHR12993">
    <property type="entry name" value="N-ACETYLGLUCOSAMINYL-PHOSPHATIDYLINOSITOL DE-N-ACETYLASE-RELATED"/>
    <property type="match status" value="1"/>
</dbReference>
<dbReference type="EMBL" id="JAATJA010000004">
    <property type="protein sequence ID" value="NJB69205.1"/>
    <property type="molecule type" value="Genomic_DNA"/>
</dbReference>
<name>A0A846QUK3_9BACT</name>
<dbReference type="RefSeq" id="WP_167942295.1">
    <property type="nucleotide sequence ID" value="NZ_JAATJA010000004.1"/>
</dbReference>
<evidence type="ECO:0000313" key="1">
    <source>
        <dbReference type="EMBL" id="NJB69205.1"/>
    </source>
</evidence>
<accession>A0A846QUK3</accession>
<dbReference type="Proteomes" id="UP000580856">
    <property type="component" value="Unassembled WGS sequence"/>
</dbReference>
<protein>
    <submittedName>
        <fullName evidence="1">LmbE family N-acetylglucosaminyl deacetylase</fullName>
    </submittedName>
</protein>
<dbReference type="PANTHER" id="PTHR12993:SF30">
    <property type="entry name" value="N-ACETYL-ALPHA-D-GLUCOSAMINYL L-MALATE DEACETYLASE 1"/>
    <property type="match status" value="1"/>
</dbReference>
<reference evidence="1 2" key="1">
    <citation type="submission" date="2020-03" db="EMBL/GenBank/DDBJ databases">
        <title>Genomic Encyclopedia of Type Strains, Phase IV (KMG-IV): sequencing the most valuable type-strain genomes for metagenomic binning, comparative biology and taxonomic classification.</title>
        <authorList>
            <person name="Goeker M."/>
        </authorList>
    </citation>
    <scope>NUCLEOTIDE SEQUENCE [LARGE SCALE GENOMIC DNA]</scope>
    <source>
        <strain evidence="1 2">DSM 24233</strain>
    </source>
</reference>
<dbReference type="AlphaFoldDB" id="A0A846QUK3"/>
<dbReference type="Pfam" id="PF02585">
    <property type="entry name" value="PIG-L"/>
    <property type="match status" value="1"/>
</dbReference>
<dbReference type="Gene3D" id="3.40.50.10320">
    <property type="entry name" value="LmbE-like"/>
    <property type="match status" value="1"/>
</dbReference>
<comment type="caution">
    <text evidence="1">The sequence shown here is derived from an EMBL/GenBank/DDBJ whole genome shotgun (WGS) entry which is preliminary data.</text>
</comment>
<gene>
    <name evidence="1" type="ORF">GGQ74_002902</name>
</gene>
<proteinExistence type="predicted"/>
<dbReference type="GO" id="GO:0016811">
    <property type="term" value="F:hydrolase activity, acting on carbon-nitrogen (but not peptide) bonds, in linear amides"/>
    <property type="evidence" value="ECO:0007669"/>
    <property type="project" value="TreeGrafter"/>
</dbReference>
<organism evidence="1 2">
    <name type="scientific">Desulfobaculum xiamenense</name>
    <dbReference type="NCBI Taxonomy" id="995050"/>
    <lineage>
        <taxon>Bacteria</taxon>
        <taxon>Pseudomonadati</taxon>
        <taxon>Thermodesulfobacteriota</taxon>
        <taxon>Desulfovibrionia</taxon>
        <taxon>Desulfovibrionales</taxon>
        <taxon>Desulfovibrionaceae</taxon>
        <taxon>Desulfobaculum</taxon>
    </lineage>
</organism>